<dbReference type="AlphaFoldDB" id="A0A1M5WD71"/>
<keyword evidence="2" id="KW-1185">Reference proteome</keyword>
<accession>A0A1M5WD71</accession>
<organism evidence="1 2">
    <name type="scientific">Desulfosporosinus lacus DSM 15449</name>
    <dbReference type="NCBI Taxonomy" id="1121420"/>
    <lineage>
        <taxon>Bacteria</taxon>
        <taxon>Bacillati</taxon>
        <taxon>Bacillota</taxon>
        <taxon>Clostridia</taxon>
        <taxon>Eubacteriales</taxon>
        <taxon>Desulfitobacteriaceae</taxon>
        <taxon>Desulfosporosinus</taxon>
    </lineage>
</organism>
<proteinExistence type="predicted"/>
<dbReference type="InterPro" id="IPR023378">
    <property type="entry name" value="YheA/YmcA-like_dom_sf"/>
</dbReference>
<protein>
    <submittedName>
        <fullName evidence="1">Control of competence regulator ComK, YlbF/YmcA</fullName>
    </submittedName>
</protein>
<dbReference type="InterPro" id="IPR010368">
    <property type="entry name" value="Com_YlbF"/>
</dbReference>
<sequence length="62" mass="7048">MDQLEEIIKKSTELGEAIAQTTVYRDFKKAEHDLLHNTEARKFVAKGETRISWETNGGIGIE</sequence>
<dbReference type="EMBL" id="FQXJ01000005">
    <property type="protein sequence ID" value="SHH85421.1"/>
    <property type="molecule type" value="Genomic_DNA"/>
</dbReference>
<dbReference type="Proteomes" id="UP000183954">
    <property type="component" value="Unassembled WGS sequence"/>
</dbReference>
<evidence type="ECO:0000313" key="1">
    <source>
        <dbReference type="EMBL" id="SHH85421.1"/>
    </source>
</evidence>
<dbReference type="SUPFAM" id="SSF158622">
    <property type="entry name" value="YheA/YmcA-like"/>
    <property type="match status" value="1"/>
</dbReference>
<dbReference type="Gene3D" id="1.20.1500.10">
    <property type="entry name" value="YheA/YmcA-like"/>
    <property type="match status" value="1"/>
</dbReference>
<name>A0A1M5WD71_9FIRM</name>
<evidence type="ECO:0000313" key="2">
    <source>
        <dbReference type="Proteomes" id="UP000183954"/>
    </source>
</evidence>
<gene>
    <name evidence="1" type="ORF">SAMN02746098_01564</name>
</gene>
<dbReference type="Pfam" id="PF06133">
    <property type="entry name" value="Com_YlbF"/>
    <property type="match status" value="1"/>
</dbReference>
<dbReference type="STRING" id="1121420.SAMN02746098_01564"/>
<reference evidence="2" key="1">
    <citation type="submission" date="2016-11" db="EMBL/GenBank/DDBJ databases">
        <authorList>
            <person name="Varghese N."/>
            <person name="Submissions S."/>
        </authorList>
    </citation>
    <scope>NUCLEOTIDE SEQUENCE [LARGE SCALE GENOMIC DNA]</scope>
    <source>
        <strain evidence="2">DSM 15449</strain>
    </source>
</reference>